<feature type="transmembrane region" description="Helical" evidence="6">
    <location>
        <begin position="105"/>
        <end position="124"/>
    </location>
</feature>
<sequence>MHANNEAEKPSRKGSQSKLPIEEPSETPPESQWEPHSDADSKEDDHNLDLTQTTSLADNVSLPREILFVGIICTAQLTTQAGLGQVLSVLHIIGQHFDIESNPGTLSWLISGYSLTVGSFILIAGRLGDVFGYKRMLVIGYTWAAVWSLVLGVSYYSNHVLFIFARVLQGIGPSICLPNGLALLGATYRAGKRKDMVFAIFGATAPGGAIIGSTFAALFSQVAGFWPWTFFSFSITLFALAIVGSYVIPAPPVREDIAKLSFREKLGQLDLLGGTIGITALILINFAWNQSGVVTWKEPYVYVLLIVGILLLPLFFWWEQNKSTHPLVPFNIFTTDICFVLAIIACGWGSFGIWVYYSWNFLLVVRGITPMLASAMFSPLAITGCIAALTTGVVLSRMRAAWVMTIALTAFVVGIILIGTAPVKQTYWAQTFVCTLVITFGMDMSFPAGTLIVSNALPKDRQGMGASLINTVVNYSIALALGFAGTVESQVAHGVTLKGYRGAFYMGMGLSGCGLFISLIFLARSYMISSKKGRQDSEKS</sequence>
<feature type="transmembrane region" description="Helical" evidence="6">
    <location>
        <begin position="300"/>
        <end position="318"/>
    </location>
</feature>
<comment type="caution">
    <text evidence="8">The sequence shown here is derived from an EMBL/GenBank/DDBJ whole genome shotgun (WGS) entry which is preliminary data.</text>
</comment>
<feature type="transmembrane region" description="Helical" evidence="6">
    <location>
        <begin position="427"/>
        <end position="453"/>
    </location>
</feature>
<feature type="transmembrane region" description="Helical" evidence="6">
    <location>
        <begin position="163"/>
        <end position="184"/>
    </location>
</feature>
<dbReference type="OrthoDB" id="2428527at2759"/>
<evidence type="ECO:0000256" key="4">
    <source>
        <dbReference type="ARBA" id="ARBA00023136"/>
    </source>
</evidence>
<feature type="transmembrane region" description="Helical" evidence="6">
    <location>
        <begin position="66"/>
        <end position="93"/>
    </location>
</feature>
<comment type="subcellular location">
    <subcellularLocation>
        <location evidence="1">Membrane</location>
        <topology evidence="1">Multi-pass membrane protein</topology>
    </subcellularLocation>
</comment>
<feature type="transmembrane region" description="Helical" evidence="6">
    <location>
        <begin position="330"/>
        <end position="357"/>
    </location>
</feature>
<feature type="transmembrane region" description="Helical" evidence="6">
    <location>
        <begin position="377"/>
        <end position="395"/>
    </location>
</feature>
<reference evidence="8" key="1">
    <citation type="journal article" date="2020" name="Stud. Mycol.">
        <title>101 Dothideomycetes genomes: a test case for predicting lifestyles and emergence of pathogens.</title>
        <authorList>
            <person name="Haridas S."/>
            <person name="Albert R."/>
            <person name="Binder M."/>
            <person name="Bloem J."/>
            <person name="Labutti K."/>
            <person name="Salamov A."/>
            <person name="Andreopoulos B."/>
            <person name="Baker S."/>
            <person name="Barry K."/>
            <person name="Bills G."/>
            <person name="Bluhm B."/>
            <person name="Cannon C."/>
            <person name="Castanera R."/>
            <person name="Culley D."/>
            <person name="Daum C."/>
            <person name="Ezra D."/>
            <person name="Gonzalez J."/>
            <person name="Henrissat B."/>
            <person name="Kuo A."/>
            <person name="Liang C."/>
            <person name="Lipzen A."/>
            <person name="Lutzoni F."/>
            <person name="Magnuson J."/>
            <person name="Mondo S."/>
            <person name="Nolan M."/>
            <person name="Ohm R."/>
            <person name="Pangilinan J."/>
            <person name="Park H.-J."/>
            <person name="Ramirez L."/>
            <person name="Alfaro M."/>
            <person name="Sun H."/>
            <person name="Tritt A."/>
            <person name="Yoshinaga Y."/>
            <person name="Zwiers L.-H."/>
            <person name="Turgeon B."/>
            <person name="Goodwin S."/>
            <person name="Spatafora J."/>
            <person name="Crous P."/>
            <person name="Grigoriev I."/>
        </authorList>
    </citation>
    <scope>NUCLEOTIDE SEQUENCE</scope>
    <source>
        <strain evidence="8">CBS 260.36</strain>
    </source>
</reference>
<feature type="compositionally biased region" description="Basic and acidic residues" evidence="5">
    <location>
        <begin position="33"/>
        <end position="46"/>
    </location>
</feature>
<dbReference type="InterPro" id="IPR020846">
    <property type="entry name" value="MFS_dom"/>
</dbReference>
<dbReference type="Gene3D" id="1.20.1250.20">
    <property type="entry name" value="MFS general substrate transporter like domains"/>
    <property type="match status" value="2"/>
</dbReference>
<evidence type="ECO:0000256" key="5">
    <source>
        <dbReference type="SAM" id="MobiDB-lite"/>
    </source>
</evidence>
<dbReference type="InterPro" id="IPR011701">
    <property type="entry name" value="MFS"/>
</dbReference>
<evidence type="ECO:0000256" key="6">
    <source>
        <dbReference type="SAM" id="Phobius"/>
    </source>
</evidence>
<feature type="transmembrane region" description="Helical" evidence="6">
    <location>
        <begin position="465"/>
        <end position="484"/>
    </location>
</feature>
<accession>A0A9P4MRY8</accession>
<feature type="compositionally biased region" description="Basic and acidic residues" evidence="5">
    <location>
        <begin position="1"/>
        <end position="11"/>
    </location>
</feature>
<evidence type="ECO:0000256" key="1">
    <source>
        <dbReference type="ARBA" id="ARBA00004141"/>
    </source>
</evidence>
<evidence type="ECO:0000256" key="2">
    <source>
        <dbReference type="ARBA" id="ARBA00022692"/>
    </source>
</evidence>
<feature type="transmembrane region" description="Helical" evidence="6">
    <location>
        <begin position="136"/>
        <end position="157"/>
    </location>
</feature>
<feature type="region of interest" description="Disordered" evidence="5">
    <location>
        <begin position="1"/>
        <end position="46"/>
    </location>
</feature>
<organism evidence="8 9">
    <name type="scientific">Myriangium duriaei CBS 260.36</name>
    <dbReference type="NCBI Taxonomy" id="1168546"/>
    <lineage>
        <taxon>Eukaryota</taxon>
        <taxon>Fungi</taxon>
        <taxon>Dikarya</taxon>
        <taxon>Ascomycota</taxon>
        <taxon>Pezizomycotina</taxon>
        <taxon>Dothideomycetes</taxon>
        <taxon>Dothideomycetidae</taxon>
        <taxon>Myriangiales</taxon>
        <taxon>Myriangiaceae</taxon>
        <taxon>Myriangium</taxon>
    </lineage>
</organism>
<evidence type="ECO:0000256" key="3">
    <source>
        <dbReference type="ARBA" id="ARBA00022989"/>
    </source>
</evidence>
<dbReference type="EMBL" id="ML996081">
    <property type="protein sequence ID" value="KAF2157031.1"/>
    <property type="molecule type" value="Genomic_DNA"/>
</dbReference>
<keyword evidence="4 6" id="KW-0472">Membrane</keyword>
<gene>
    <name evidence="8" type="ORF">K461DRAFT_249738</name>
</gene>
<dbReference type="SUPFAM" id="SSF103473">
    <property type="entry name" value="MFS general substrate transporter"/>
    <property type="match status" value="1"/>
</dbReference>
<dbReference type="AlphaFoldDB" id="A0A9P4MRY8"/>
<evidence type="ECO:0000313" key="9">
    <source>
        <dbReference type="Proteomes" id="UP000799439"/>
    </source>
</evidence>
<name>A0A9P4MRY8_9PEZI</name>
<evidence type="ECO:0000313" key="8">
    <source>
        <dbReference type="EMBL" id="KAF2157031.1"/>
    </source>
</evidence>
<dbReference type="Proteomes" id="UP000799439">
    <property type="component" value="Unassembled WGS sequence"/>
</dbReference>
<feature type="transmembrane region" description="Helical" evidence="6">
    <location>
        <begin position="225"/>
        <end position="248"/>
    </location>
</feature>
<feature type="transmembrane region" description="Helical" evidence="6">
    <location>
        <begin position="402"/>
        <end position="421"/>
    </location>
</feature>
<feature type="domain" description="Major facilitator superfamily (MFS) profile" evidence="7">
    <location>
        <begin position="68"/>
        <end position="526"/>
    </location>
</feature>
<dbReference type="PANTHER" id="PTHR42718:SF1">
    <property type="entry name" value="LOW AFFINITY AMMONIUM TRANSPORTER"/>
    <property type="match status" value="1"/>
</dbReference>
<proteinExistence type="predicted"/>
<keyword evidence="3 6" id="KW-1133">Transmembrane helix</keyword>
<dbReference type="CDD" id="cd17476">
    <property type="entry name" value="MFS_Amf1_MDR_like"/>
    <property type="match status" value="1"/>
</dbReference>
<feature type="transmembrane region" description="Helical" evidence="6">
    <location>
        <begin position="196"/>
        <end position="219"/>
    </location>
</feature>
<evidence type="ECO:0000259" key="7">
    <source>
        <dbReference type="PROSITE" id="PS50850"/>
    </source>
</evidence>
<dbReference type="GO" id="GO:0022857">
    <property type="term" value="F:transmembrane transporter activity"/>
    <property type="evidence" value="ECO:0007669"/>
    <property type="project" value="InterPro"/>
</dbReference>
<dbReference type="GO" id="GO:0016020">
    <property type="term" value="C:membrane"/>
    <property type="evidence" value="ECO:0007669"/>
    <property type="project" value="UniProtKB-SubCell"/>
</dbReference>
<protein>
    <submittedName>
        <fullName evidence="8">MFS general substrate transporter</fullName>
    </submittedName>
</protein>
<dbReference type="Pfam" id="PF07690">
    <property type="entry name" value="MFS_1"/>
    <property type="match status" value="1"/>
</dbReference>
<keyword evidence="2 6" id="KW-0812">Transmembrane</keyword>
<keyword evidence="9" id="KW-1185">Reference proteome</keyword>
<dbReference type="PANTHER" id="PTHR42718">
    <property type="entry name" value="MAJOR FACILITATOR SUPERFAMILY MULTIDRUG TRANSPORTER MFSC"/>
    <property type="match status" value="1"/>
</dbReference>
<feature type="transmembrane region" description="Helical" evidence="6">
    <location>
        <begin position="504"/>
        <end position="523"/>
    </location>
</feature>
<dbReference type="InterPro" id="IPR036259">
    <property type="entry name" value="MFS_trans_sf"/>
</dbReference>
<feature type="transmembrane region" description="Helical" evidence="6">
    <location>
        <begin position="269"/>
        <end position="288"/>
    </location>
</feature>
<dbReference type="PROSITE" id="PS50850">
    <property type="entry name" value="MFS"/>
    <property type="match status" value="1"/>
</dbReference>